<dbReference type="Proteomes" id="UP000198636">
    <property type="component" value="Unassembled WGS sequence"/>
</dbReference>
<feature type="transmembrane region" description="Helical" evidence="6">
    <location>
        <begin position="344"/>
        <end position="367"/>
    </location>
</feature>
<feature type="transmembrane region" description="Helical" evidence="6">
    <location>
        <begin position="78"/>
        <end position="97"/>
    </location>
</feature>
<gene>
    <name evidence="8" type="ORF">SAMN03080606_01186</name>
</gene>
<organism evidence="8 9">
    <name type="scientific">Alkaliphilus peptidifermentans DSM 18978</name>
    <dbReference type="NCBI Taxonomy" id="1120976"/>
    <lineage>
        <taxon>Bacteria</taxon>
        <taxon>Bacillati</taxon>
        <taxon>Bacillota</taxon>
        <taxon>Clostridia</taxon>
        <taxon>Peptostreptococcales</taxon>
        <taxon>Natronincolaceae</taxon>
        <taxon>Alkaliphilus</taxon>
    </lineage>
</organism>
<dbReference type="RefSeq" id="WP_091541077.1">
    <property type="nucleotide sequence ID" value="NZ_FMUS01000005.1"/>
</dbReference>
<evidence type="ECO:0000256" key="1">
    <source>
        <dbReference type="ARBA" id="ARBA00004651"/>
    </source>
</evidence>
<dbReference type="Gene3D" id="1.20.1250.20">
    <property type="entry name" value="MFS general substrate transporter like domains"/>
    <property type="match status" value="2"/>
</dbReference>
<feature type="domain" description="Major facilitator superfamily (MFS) profile" evidence="7">
    <location>
        <begin position="12"/>
        <end position="413"/>
    </location>
</feature>
<name>A0A1G5EK27_9FIRM</name>
<dbReference type="PANTHER" id="PTHR43826:SF3">
    <property type="entry name" value="GLUCOSE-6-PHOSPHATE EXCHANGER SLC37A4"/>
    <property type="match status" value="1"/>
</dbReference>
<dbReference type="GO" id="GO:0035435">
    <property type="term" value="P:phosphate ion transmembrane transport"/>
    <property type="evidence" value="ECO:0007669"/>
    <property type="project" value="TreeGrafter"/>
</dbReference>
<keyword evidence="9" id="KW-1185">Reference proteome</keyword>
<keyword evidence="2" id="KW-0813">Transport</keyword>
<accession>A0A1G5EK27</accession>
<feature type="transmembrane region" description="Helical" evidence="6">
    <location>
        <begin position="285"/>
        <end position="304"/>
    </location>
</feature>
<evidence type="ECO:0000259" key="7">
    <source>
        <dbReference type="PROSITE" id="PS50850"/>
    </source>
</evidence>
<evidence type="ECO:0000256" key="6">
    <source>
        <dbReference type="SAM" id="Phobius"/>
    </source>
</evidence>
<proteinExistence type="predicted"/>
<dbReference type="PANTHER" id="PTHR43826">
    <property type="entry name" value="GLUCOSE-6-PHOSPHATE EXCHANGER SLC37A4"/>
    <property type="match status" value="1"/>
</dbReference>
<reference evidence="8 9" key="1">
    <citation type="submission" date="2016-10" db="EMBL/GenBank/DDBJ databases">
        <authorList>
            <person name="de Groot N.N."/>
        </authorList>
    </citation>
    <scope>NUCLEOTIDE SEQUENCE [LARGE SCALE GENOMIC DNA]</scope>
    <source>
        <strain evidence="8 9">DSM 18978</strain>
    </source>
</reference>
<feature type="transmembrane region" description="Helical" evidence="6">
    <location>
        <begin position="12"/>
        <end position="34"/>
    </location>
</feature>
<protein>
    <submittedName>
        <fullName evidence="8">Sugar phosphate permease</fullName>
    </submittedName>
</protein>
<dbReference type="SUPFAM" id="SSF103473">
    <property type="entry name" value="MFS general substrate transporter"/>
    <property type="match status" value="1"/>
</dbReference>
<dbReference type="InterPro" id="IPR020846">
    <property type="entry name" value="MFS_dom"/>
</dbReference>
<dbReference type="STRING" id="1120976.SAMN03080606_01186"/>
<evidence type="ECO:0000256" key="5">
    <source>
        <dbReference type="ARBA" id="ARBA00023136"/>
    </source>
</evidence>
<keyword evidence="4 6" id="KW-1133">Transmembrane helix</keyword>
<evidence type="ECO:0000313" key="9">
    <source>
        <dbReference type="Proteomes" id="UP000198636"/>
    </source>
</evidence>
<evidence type="ECO:0000256" key="2">
    <source>
        <dbReference type="ARBA" id="ARBA00022448"/>
    </source>
</evidence>
<comment type="subcellular location">
    <subcellularLocation>
        <location evidence="1">Cell membrane</location>
        <topology evidence="1">Multi-pass membrane protein</topology>
    </subcellularLocation>
</comment>
<evidence type="ECO:0000256" key="4">
    <source>
        <dbReference type="ARBA" id="ARBA00022989"/>
    </source>
</evidence>
<dbReference type="OrthoDB" id="9773404at2"/>
<dbReference type="InterPro" id="IPR051337">
    <property type="entry name" value="OPA_Antiporter"/>
</dbReference>
<dbReference type="GO" id="GO:0005886">
    <property type="term" value="C:plasma membrane"/>
    <property type="evidence" value="ECO:0007669"/>
    <property type="project" value="UniProtKB-SubCell"/>
</dbReference>
<dbReference type="EMBL" id="FMUS01000005">
    <property type="protein sequence ID" value="SCY27363.1"/>
    <property type="molecule type" value="Genomic_DNA"/>
</dbReference>
<dbReference type="GO" id="GO:0061513">
    <property type="term" value="F:glucose 6-phosphate:phosphate antiporter activity"/>
    <property type="evidence" value="ECO:0007669"/>
    <property type="project" value="TreeGrafter"/>
</dbReference>
<feature type="transmembrane region" description="Helical" evidence="6">
    <location>
        <begin position="387"/>
        <end position="408"/>
    </location>
</feature>
<feature type="transmembrane region" description="Helical" evidence="6">
    <location>
        <begin position="310"/>
        <end position="332"/>
    </location>
</feature>
<dbReference type="InterPro" id="IPR011701">
    <property type="entry name" value="MFS"/>
</dbReference>
<feature type="transmembrane region" description="Helical" evidence="6">
    <location>
        <begin position="254"/>
        <end position="273"/>
    </location>
</feature>
<keyword evidence="5 6" id="KW-0472">Membrane</keyword>
<dbReference type="Pfam" id="PF07690">
    <property type="entry name" value="MFS_1"/>
    <property type="match status" value="1"/>
</dbReference>
<dbReference type="PROSITE" id="PS50850">
    <property type="entry name" value="MFS"/>
    <property type="match status" value="1"/>
</dbReference>
<keyword evidence="3 6" id="KW-0812">Transmembrane</keyword>
<evidence type="ECO:0000313" key="8">
    <source>
        <dbReference type="EMBL" id="SCY27363.1"/>
    </source>
</evidence>
<dbReference type="InterPro" id="IPR036259">
    <property type="entry name" value="MFS_trans_sf"/>
</dbReference>
<feature type="transmembrane region" description="Helical" evidence="6">
    <location>
        <begin position="166"/>
        <end position="186"/>
    </location>
</feature>
<feature type="transmembrane region" description="Helical" evidence="6">
    <location>
        <begin position="103"/>
        <end position="121"/>
    </location>
</feature>
<feature type="transmembrane region" description="Helical" evidence="6">
    <location>
        <begin position="221"/>
        <end position="242"/>
    </location>
</feature>
<feature type="transmembrane region" description="Helical" evidence="6">
    <location>
        <begin position="133"/>
        <end position="160"/>
    </location>
</feature>
<evidence type="ECO:0000256" key="3">
    <source>
        <dbReference type="ARBA" id="ARBA00022692"/>
    </source>
</evidence>
<sequence length="426" mass="46959">MRNDSSIRKWTIWFVLVMAFITVFFHRLAISVVADDLILDLGLTGKGLGNLTSMTFYGYALMQIPVGIMVDSIGVRKICTWGTLLTGIGSILFGLSSTLIISYLARFIVGLGTSVIIISILKIQMTWFKPSQFSTLCGLTSLFGNMGAFLATLPLAFLVLQVGWRNSFYVMGLISIVLSFLIWLIVRDYPEGMEPEYKKRNIGKGIKTVLLNPYTWPPFSIMFLMVGSMTAILGLWGIPYLMHVYEITKSQAAGYLSFVSIGFMVGGPIVGWLSDRLNGEIKRILAVAISLFTLIWIYMAFVGGKPPIEILPIIFFALGATTICHILSFTNVKDVNDPAFTGSATAIINVGEFIGGSFLSFAIGLFLDFGWRGRVVDGGRIYEANQYQFVFAFIGLLSLVSLGSLMFMKGKETKRKGLNAENNIAI</sequence>
<dbReference type="AlphaFoldDB" id="A0A1G5EK27"/>